<evidence type="ECO:0000256" key="2">
    <source>
        <dbReference type="PROSITE-ProRule" id="PRU00339"/>
    </source>
</evidence>
<dbReference type="SUPFAM" id="SSF48452">
    <property type="entry name" value="TPR-like"/>
    <property type="match status" value="1"/>
</dbReference>
<comment type="similarity">
    <text evidence="1">Belongs to the SGT1 family.</text>
</comment>
<dbReference type="GO" id="GO:0051087">
    <property type="term" value="F:protein-folding chaperone binding"/>
    <property type="evidence" value="ECO:0007669"/>
    <property type="project" value="InterPro"/>
</dbReference>
<reference evidence="6 7" key="1">
    <citation type="submission" date="2016-02" db="EMBL/GenBank/DDBJ databases">
        <title>Comparative genomic and transcriptomic foundation for Pichia pastoris.</title>
        <authorList>
            <person name="Love K.R."/>
            <person name="Shah K.A."/>
            <person name="Whittaker C.A."/>
            <person name="Wu J."/>
            <person name="Bartlett M.C."/>
            <person name="Ma D."/>
            <person name="Leeson R.L."/>
            <person name="Priest M."/>
            <person name="Young S.K."/>
            <person name="Love J.C."/>
        </authorList>
    </citation>
    <scope>NUCLEOTIDE SEQUENCE [LARGE SCALE GENOMIC DNA]</scope>
    <source>
        <strain evidence="6 7">ATCC 28485</strain>
    </source>
</reference>
<dbReference type="Gene3D" id="2.60.40.790">
    <property type="match status" value="1"/>
</dbReference>
<dbReference type="CDD" id="cd06466">
    <property type="entry name" value="p23_CS_SGT1_like"/>
    <property type="match status" value="1"/>
</dbReference>
<feature type="region of interest" description="Disordered" evidence="3">
    <location>
        <begin position="322"/>
        <end position="343"/>
    </location>
</feature>
<dbReference type="OrthoDB" id="1898560at2759"/>
<evidence type="ECO:0000313" key="6">
    <source>
        <dbReference type="EMBL" id="ANZ75088.1"/>
    </source>
</evidence>
<dbReference type="Pfam" id="PF13414">
    <property type="entry name" value="TPR_11"/>
    <property type="match status" value="1"/>
</dbReference>
<dbReference type="InterPro" id="IPR044563">
    <property type="entry name" value="Sgt1-like"/>
</dbReference>
<dbReference type="InterPro" id="IPR007052">
    <property type="entry name" value="CS_dom"/>
</dbReference>
<dbReference type="PROSITE" id="PS51203">
    <property type="entry name" value="CS"/>
    <property type="match status" value="1"/>
</dbReference>
<feature type="domain" description="CS" evidence="5">
    <location>
        <begin position="160"/>
        <end position="251"/>
    </location>
</feature>
<dbReference type="InterPro" id="IPR007699">
    <property type="entry name" value="SGS_dom"/>
</dbReference>
<dbReference type="SMART" id="SM00028">
    <property type="entry name" value="TPR"/>
    <property type="match status" value="3"/>
</dbReference>
<dbReference type="Pfam" id="PF04969">
    <property type="entry name" value="CS"/>
    <property type="match status" value="1"/>
</dbReference>
<evidence type="ECO:0000313" key="7">
    <source>
        <dbReference type="Proteomes" id="UP000094565"/>
    </source>
</evidence>
<keyword evidence="7" id="KW-1185">Reference proteome</keyword>
<proteinExistence type="inferred from homology"/>
<dbReference type="SUPFAM" id="SSF49764">
    <property type="entry name" value="HSP20-like chaperones"/>
    <property type="match status" value="1"/>
</dbReference>
<dbReference type="AlphaFoldDB" id="A0A1B2JBB4"/>
<keyword evidence="2" id="KW-0802">TPR repeat</keyword>
<feature type="domain" description="SGS" evidence="4">
    <location>
        <begin position="268"/>
        <end position="343"/>
    </location>
</feature>
<evidence type="ECO:0000256" key="3">
    <source>
        <dbReference type="SAM" id="MobiDB-lite"/>
    </source>
</evidence>
<dbReference type="PROSITE" id="PS50005">
    <property type="entry name" value="TPR"/>
    <property type="match status" value="1"/>
</dbReference>
<dbReference type="EMBL" id="CP014585">
    <property type="protein sequence ID" value="ANZ75088.1"/>
    <property type="molecule type" value="Genomic_DNA"/>
</dbReference>
<evidence type="ECO:0000256" key="1">
    <source>
        <dbReference type="ARBA" id="ARBA00008509"/>
    </source>
</evidence>
<dbReference type="PROSITE" id="PS51048">
    <property type="entry name" value="SGS"/>
    <property type="match status" value="1"/>
</dbReference>
<protein>
    <submittedName>
        <fullName evidence="6">BA75_02851T0</fullName>
    </submittedName>
</protein>
<dbReference type="Proteomes" id="UP000094565">
    <property type="component" value="Chromosome 2"/>
</dbReference>
<evidence type="ECO:0000259" key="4">
    <source>
        <dbReference type="PROSITE" id="PS51048"/>
    </source>
</evidence>
<feature type="repeat" description="TPR" evidence="2">
    <location>
        <begin position="3"/>
        <end position="36"/>
    </location>
</feature>
<accession>A0A1B2JBB4</accession>
<sequence>MTLESLISSGLELIEQGDYANAIDQFSRALQLSDSSFKAYLNRSIAYQRSHNLDLALKDVDKAIHIAKDLRQSQDYISISYLRKAIILYLLKNYTESYQNILLAQKYNCSDITFASWKSKIEAKLETEKSKLVQSVPASIETEKHSANEKLLQPATPSIVAKPRIDWYQNNTEVNISIFVKKIDKSSLNVDFGKDSLEASFPLPDSGENYTYKIEKLFAQIDPSKSSYTVFGTKLELTLQKIEPIQWNSIELDQQTQPSTTHEESTLAYPSSSKKKIDWSKLGDEEDEAKDDQSPDAFFQQLYKNADDDSKKAMMKSFIESGGKSLSTNWDNVENKDFSTEAE</sequence>
<dbReference type="InterPro" id="IPR019734">
    <property type="entry name" value="TPR_rpt"/>
</dbReference>
<feature type="region of interest" description="Disordered" evidence="3">
    <location>
        <begin position="278"/>
        <end position="298"/>
    </location>
</feature>
<dbReference type="Pfam" id="PF05002">
    <property type="entry name" value="SGS"/>
    <property type="match status" value="1"/>
</dbReference>
<gene>
    <name evidence="6" type="primary">SGT1</name>
    <name evidence="6" type="ORF">ATY40_BA7502851</name>
</gene>
<feature type="compositionally biased region" description="Basic and acidic residues" evidence="3">
    <location>
        <begin position="333"/>
        <end position="343"/>
    </location>
</feature>
<dbReference type="InterPro" id="IPR011990">
    <property type="entry name" value="TPR-like_helical_dom_sf"/>
</dbReference>
<name>A0A1B2JBB4_PICPA</name>
<organism evidence="6 7">
    <name type="scientific">Komagataella pastoris</name>
    <name type="common">Yeast</name>
    <name type="synonym">Pichia pastoris</name>
    <dbReference type="NCBI Taxonomy" id="4922"/>
    <lineage>
        <taxon>Eukaryota</taxon>
        <taxon>Fungi</taxon>
        <taxon>Dikarya</taxon>
        <taxon>Ascomycota</taxon>
        <taxon>Saccharomycotina</taxon>
        <taxon>Pichiomycetes</taxon>
        <taxon>Pichiales</taxon>
        <taxon>Pichiaceae</taxon>
        <taxon>Komagataella</taxon>
    </lineage>
</organism>
<evidence type="ECO:0000259" key="5">
    <source>
        <dbReference type="PROSITE" id="PS51203"/>
    </source>
</evidence>
<dbReference type="Gene3D" id="1.25.40.10">
    <property type="entry name" value="Tetratricopeptide repeat domain"/>
    <property type="match status" value="1"/>
</dbReference>
<dbReference type="PANTHER" id="PTHR45862">
    <property type="entry name" value="PROTEIN SGT1 HOMOLOG"/>
    <property type="match status" value="1"/>
</dbReference>
<dbReference type="InterPro" id="IPR008978">
    <property type="entry name" value="HSP20-like_chaperone"/>
</dbReference>